<reference evidence="8" key="1">
    <citation type="journal article" date="2019" name="Int. J. Syst. Evol. Microbiol.">
        <title>The Global Catalogue of Microorganisms (GCM) 10K type strain sequencing project: providing services to taxonomists for standard genome sequencing and annotation.</title>
        <authorList>
            <consortium name="The Broad Institute Genomics Platform"/>
            <consortium name="The Broad Institute Genome Sequencing Center for Infectious Disease"/>
            <person name="Wu L."/>
            <person name="Ma J."/>
        </authorList>
    </citation>
    <scope>NUCLEOTIDE SEQUENCE [LARGE SCALE GENOMIC DNA]</scope>
    <source>
        <strain evidence="8">JCM 32305</strain>
    </source>
</reference>
<keyword evidence="3" id="KW-0479">Metal-binding</keyword>
<dbReference type="SUPFAM" id="SSF51735">
    <property type="entry name" value="NAD(P)-binding Rossmann-fold domains"/>
    <property type="match status" value="1"/>
</dbReference>
<dbReference type="InterPro" id="IPR015884">
    <property type="entry name" value="Malic_enzyme_CS"/>
</dbReference>
<proteinExistence type="predicted"/>
<dbReference type="SUPFAM" id="SSF53223">
    <property type="entry name" value="Aminoacid dehydrogenase-like, N-terminal domain"/>
    <property type="match status" value="1"/>
</dbReference>
<dbReference type="PANTHER" id="PTHR43237">
    <property type="entry name" value="NADP-DEPENDENT MALIC ENZYME"/>
    <property type="match status" value="1"/>
</dbReference>
<dbReference type="Gene3D" id="3.40.50.10380">
    <property type="entry name" value="Malic enzyme, N-terminal domain"/>
    <property type="match status" value="1"/>
</dbReference>
<keyword evidence="4" id="KW-0560">Oxidoreductase</keyword>
<dbReference type="PANTHER" id="PTHR43237:SF4">
    <property type="entry name" value="NADP-DEPENDENT MALIC ENZYME"/>
    <property type="match status" value="1"/>
</dbReference>
<dbReference type="EMBL" id="BMQW01000005">
    <property type="protein sequence ID" value="GGP89012.1"/>
    <property type="molecule type" value="Genomic_DNA"/>
</dbReference>
<keyword evidence="8" id="KW-1185">Reference proteome</keyword>
<feature type="domain" description="Malic enzyme N-terminal" evidence="6">
    <location>
        <begin position="17"/>
        <end position="150"/>
    </location>
</feature>
<dbReference type="InterPro" id="IPR051674">
    <property type="entry name" value="Malate_Decarboxylase"/>
</dbReference>
<comment type="cofactor">
    <cofactor evidence="2">
        <name>Mg(2+)</name>
        <dbReference type="ChEBI" id="CHEBI:18420"/>
    </cofactor>
</comment>
<dbReference type="SMART" id="SM00919">
    <property type="entry name" value="Malic_M"/>
    <property type="match status" value="1"/>
</dbReference>
<dbReference type="InterPro" id="IPR036291">
    <property type="entry name" value="NAD(P)-bd_dom_sf"/>
</dbReference>
<dbReference type="PROSITE" id="PS00331">
    <property type="entry name" value="MALIC_ENZYMES"/>
    <property type="match status" value="1"/>
</dbReference>
<evidence type="ECO:0000259" key="5">
    <source>
        <dbReference type="SMART" id="SM00919"/>
    </source>
</evidence>
<dbReference type="InterPro" id="IPR045213">
    <property type="entry name" value="Malic_NAD-bd_bact_type"/>
</dbReference>
<evidence type="ECO:0000256" key="1">
    <source>
        <dbReference type="ARBA" id="ARBA00001936"/>
    </source>
</evidence>
<evidence type="ECO:0000256" key="3">
    <source>
        <dbReference type="ARBA" id="ARBA00022723"/>
    </source>
</evidence>
<dbReference type="RefSeq" id="WP_188956480.1">
    <property type="nucleotide sequence ID" value="NZ_BMQW01000005.1"/>
</dbReference>
<evidence type="ECO:0000313" key="7">
    <source>
        <dbReference type="EMBL" id="GGP89012.1"/>
    </source>
</evidence>
<comment type="cofactor">
    <cofactor evidence="1">
        <name>Mn(2+)</name>
        <dbReference type="ChEBI" id="CHEBI:29035"/>
    </cofactor>
</comment>
<dbReference type="InterPro" id="IPR012301">
    <property type="entry name" value="Malic_N_dom"/>
</dbReference>
<dbReference type="Pfam" id="PF00390">
    <property type="entry name" value="malic"/>
    <property type="match status" value="1"/>
</dbReference>
<dbReference type="Gene3D" id="3.40.50.720">
    <property type="entry name" value="NAD(P)-binding Rossmann-like Domain"/>
    <property type="match status" value="1"/>
</dbReference>
<dbReference type="SMART" id="SM01274">
    <property type="entry name" value="malic"/>
    <property type="match status" value="1"/>
</dbReference>
<dbReference type="Pfam" id="PF03949">
    <property type="entry name" value="Malic_M"/>
    <property type="match status" value="1"/>
</dbReference>
<dbReference type="InterPro" id="IPR046346">
    <property type="entry name" value="Aminoacid_DH-like_N_sf"/>
</dbReference>
<evidence type="ECO:0000256" key="4">
    <source>
        <dbReference type="ARBA" id="ARBA00023002"/>
    </source>
</evidence>
<dbReference type="Proteomes" id="UP000654004">
    <property type="component" value="Unassembled WGS sequence"/>
</dbReference>
<organism evidence="7 8">
    <name type="scientific">Shewanella ulleungensis</name>
    <dbReference type="NCBI Taxonomy" id="2282699"/>
    <lineage>
        <taxon>Bacteria</taxon>
        <taxon>Pseudomonadati</taxon>
        <taxon>Pseudomonadota</taxon>
        <taxon>Gammaproteobacteria</taxon>
        <taxon>Alteromonadales</taxon>
        <taxon>Shewanellaceae</taxon>
        <taxon>Shewanella</taxon>
    </lineage>
</organism>
<name>A0ABQ2QQR6_9GAMM</name>
<comment type="caution">
    <text evidence="7">The sequence shown here is derived from an EMBL/GenBank/DDBJ whole genome shotgun (WGS) entry which is preliminary data.</text>
</comment>
<sequence length="415" mass="44819">MSDIRQQALDYHEFPVPGKTAVCLTKPAQSSHDLALAYSPGVAEPVREIASDPENAYRYTNKGNTVAVITNGTAILGLGNLGPLASKPVMEGKSLLFKRFANIDSIDIEVKHRTTEDFINTVESIADTFGGINLEDIKAPECFEIEHELIKRCSIPVFHDDQHGTAIVTAAGMLNALEIQGKKIDDAIFVCLGAGAAAIACMSMIVKCGALRENVYMLDRQGVIHTRRDDLNEYKALFANNTDKRTLQDVIKDADVFLGLSGANLLAAEDIALMAPNPVIFACSNPDPEIKPELAHAIRNDLIMGTGRSDYPNQVNNVLCFPFIFRGALDVRAAVINDEMKLAAVYAIANLAKEPVPAEVLAAYPKVSSLGFGAEYVLPKPMDPRLLPIVARAVSQAAIDSGVAKITTLPSEYKI</sequence>
<evidence type="ECO:0000313" key="8">
    <source>
        <dbReference type="Proteomes" id="UP000654004"/>
    </source>
</evidence>
<dbReference type="InterPro" id="IPR037062">
    <property type="entry name" value="Malic_N_dom_sf"/>
</dbReference>
<gene>
    <name evidence="7" type="primary">maeB</name>
    <name evidence="7" type="ORF">GCM10009410_23850</name>
</gene>
<protein>
    <submittedName>
        <fullName evidence="7">Malate dehydrogenase</fullName>
    </submittedName>
</protein>
<accession>A0ABQ2QQR6</accession>
<dbReference type="CDD" id="cd05311">
    <property type="entry name" value="NAD_bind_2_malic_enz"/>
    <property type="match status" value="1"/>
</dbReference>
<evidence type="ECO:0000259" key="6">
    <source>
        <dbReference type="SMART" id="SM01274"/>
    </source>
</evidence>
<feature type="domain" description="Malic enzyme NAD-binding" evidence="5">
    <location>
        <begin position="162"/>
        <end position="399"/>
    </location>
</feature>
<dbReference type="InterPro" id="IPR012302">
    <property type="entry name" value="Malic_NAD-bd"/>
</dbReference>
<evidence type="ECO:0000256" key="2">
    <source>
        <dbReference type="ARBA" id="ARBA00001946"/>
    </source>
</evidence>